<dbReference type="RefSeq" id="WP_083362478.1">
    <property type="nucleotide sequence ID" value="NZ_LT629742.1"/>
</dbReference>
<dbReference type="AlphaFoldDB" id="A0A1H1M5W9"/>
<reference evidence="3" key="1">
    <citation type="submission" date="2016-10" db="EMBL/GenBank/DDBJ databases">
        <authorList>
            <person name="Varghese N."/>
            <person name="Submissions S."/>
        </authorList>
    </citation>
    <scope>NUCLEOTIDE SEQUENCE [LARGE SCALE GENOMIC DNA]</scope>
    <source>
        <strain evidence="3">DSM 21772</strain>
    </source>
</reference>
<keyword evidence="3" id="KW-1185">Reference proteome</keyword>
<dbReference type="Proteomes" id="UP000181956">
    <property type="component" value="Chromosome I"/>
</dbReference>
<accession>A0A1H1M5W9</accession>
<organism evidence="2 3">
    <name type="scientific">Microterricola viridarii</name>
    <dbReference type="NCBI Taxonomy" id="412690"/>
    <lineage>
        <taxon>Bacteria</taxon>
        <taxon>Bacillati</taxon>
        <taxon>Actinomycetota</taxon>
        <taxon>Actinomycetes</taxon>
        <taxon>Micrococcales</taxon>
        <taxon>Microbacteriaceae</taxon>
        <taxon>Microterricola</taxon>
    </lineage>
</organism>
<evidence type="ECO:0000259" key="1">
    <source>
        <dbReference type="Pfam" id="PF25355"/>
    </source>
</evidence>
<dbReference type="EMBL" id="LT629742">
    <property type="protein sequence ID" value="SDR82171.1"/>
    <property type="molecule type" value="Genomic_DNA"/>
</dbReference>
<evidence type="ECO:0000313" key="2">
    <source>
        <dbReference type="EMBL" id="SDR82171.1"/>
    </source>
</evidence>
<dbReference type="OrthoDB" id="5123855at2"/>
<protein>
    <recommendedName>
        <fullName evidence="1">DUF7882 domain-containing protein</fullName>
    </recommendedName>
</protein>
<evidence type="ECO:0000313" key="3">
    <source>
        <dbReference type="Proteomes" id="UP000181956"/>
    </source>
</evidence>
<gene>
    <name evidence="2" type="ORF">SAMN04489834_0319</name>
</gene>
<feature type="domain" description="DUF7882" evidence="1">
    <location>
        <begin position="1"/>
        <end position="96"/>
    </location>
</feature>
<sequence length="112" mass="12631">MGEIIYGAGESYEFDDRALAHVQEAVGAKLRRQEAFYLSWRQPDGTPEQRVSLWLAPSIALQFHYLGSRTPTLNPSWLRAMELSATGDGGMFVLDEQDAEAYLASRRRPEVI</sequence>
<dbReference type="Pfam" id="PF25355">
    <property type="entry name" value="DUF7882"/>
    <property type="match status" value="1"/>
</dbReference>
<dbReference type="InterPro" id="IPR057204">
    <property type="entry name" value="DUF7882"/>
</dbReference>
<name>A0A1H1M5W9_9MICO</name>
<proteinExistence type="predicted"/>